<evidence type="ECO:0000256" key="3">
    <source>
        <dbReference type="ARBA" id="ARBA00022553"/>
    </source>
</evidence>
<feature type="coiled-coil region" evidence="6">
    <location>
        <begin position="1295"/>
        <end position="1340"/>
    </location>
</feature>
<keyword evidence="4" id="KW-0106">Calcium</keyword>
<dbReference type="PANTHER" id="PTHR18905">
    <property type="entry name" value="NINEIN"/>
    <property type="match status" value="1"/>
</dbReference>
<dbReference type="Pfam" id="PF13499">
    <property type="entry name" value="EF-hand_7"/>
    <property type="match status" value="1"/>
</dbReference>
<feature type="coiled-coil region" evidence="6">
    <location>
        <begin position="1204"/>
        <end position="1231"/>
    </location>
</feature>
<comment type="subcellular location">
    <subcellularLocation>
        <location evidence="1">Cytoplasm</location>
        <location evidence="1">Cytoskeleton</location>
        <location evidence="1">Microtubule organizing center</location>
        <location evidence="1">Centrosome</location>
    </subcellularLocation>
</comment>
<dbReference type="EMBL" id="CP111022">
    <property type="protein sequence ID" value="WAR18242.1"/>
    <property type="molecule type" value="Genomic_DNA"/>
</dbReference>
<dbReference type="InterPro" id="IPR018247">
    <property type="entry name" value="EF_Hand_1_Ca_BS"/>
</dbReference>
<protein>
    <submittedName>
        <fullName evidence="9">NINL-like protein</fullName>
    </submittedName>
</protein>
<name>A0ABY7F9G9_MYAAR</name>
<evidence type="ECO:0000256" key="4">
    <source>
        <dbReference type="ARBA" id="ARBA00022837"/>
    </source>
</evidence>
<feature type="region of interest" description="Disordered" evidence="7">
    <location>
        <begin position="485"/>
        <end position="518"/>
    </location>
</feature>
<feature type="coiled-coil region" evidence="6">
    <location>
        <begin position="626"/>
        <end position="823"/>
    </location>
</feature>
<feature type="compositionally biased region" description="Basic and acidic residues" evidence="7">
    <location>
        <begin position="21"/>
        <end position="33"/>
    </location>
</feature>
<dbReference type="InterPro" id="IPR002048">
    <property type="entry name" value="EF_hand_dom"/>
</dbReference>
<keyword evidence="10" id="KW-1185">Reference proteome</keyword>
<dbReference type="SMART" id="SM00054">
    <property type="entry name" value="EFh"/>
    <property type="match status" value="2"/>
</dbReference>
<keyword evidence="6" id="KW-0175">Coiled coil</keyword>
<evidence type="ECO:0000256" key="7">
    <source>
        <dbReference type="SAM" id="MobiDB-lite"/>
    </source>
</evidence>
<feature type="coiled-coil region" evidence="6">
    <location>
        <begin position="263"/>
        <end position="446"/>
    </location>
</feature>
<dbReference type="SUPFAM" id="SSF47473">
    <property type="entry name" value="EF-hand"/>
    <property type="match status" value="1"/>
</dbReference>
<sequence>MNMVRKKVKSRSDSRQPIFALKDERHKTGSESQKKRRRHEGHDSISDGDETETFEAEGQLNLMMADSEALTEEESYLRDIWRNLGVGNTGYIDIKELARVCTHIGMEEMNNMQLKQLFDKLDADGDGRVSFREFQQELFQHTPPNPVQAPPLRSRGTTPTRALSAQKKLKFPSGEDRATPSMVHGAGITGLFSELDPDKTGSVGEALGFDLGAKVSLSELSAALEQELYNVEDQSIVYQAATATLQHEVSHLRSSLEQACWAEEKLRQDLGEANARNALLAKEVDERHANMEKASHTKLLAIEQKYQEQIKTLQGDLDKERENLTQLSSKHRQGLYNEMEELRKEEAQLREHLSLAQKELGRQGDDLEQVTGQLEESQRQCQRLQRELDNTHDLHRKLAEYESKGVMSPEEQQFTQEKLQRLEMENKDLKDHNDELTVELESMKQHITPGRPDPGDGNLGIPIRKDGSIMSDYIKPIVVQKHSYSSAEYSDDEGRASSAQGRRLPPAPYEEDDISSPEDKEVILELRGELAELHRELDESRQVQEIERRDIEQACRLEVTAIEERHDAEKAQLLHHIEEEKTKLAEDFQRLQQEALSELAKELQNDFAHEKDALVQKHTSEVNHHSQKHKEDREALIQRLKSEQKEALEKQKKDLQSMFDHEKFQLEEALAESEPFIKGLEEKIRQLEARLEDQSTESERELRRQKVDMEGMLTRHMQTIEDVEKQKHESEVRLKKQIQESETQHRETLIEVKGEQDALRLKVREAEQSKASLELELAQQKDELEVSFRQEKHEITQLYEARVHELEGELNEARKEVQDILAGGVGCLKGKLRKDFDALVDSVTGDRLTKERAALGKDVEARLQQEFETRNSELSHVFEREKSEIQERYENEISLLRGELDRLHGKLDTEREAMVQQYTEQKHSLEEQLAQQIREELEAEFAEQLEELREAWEEEKNGHQSRAALLEQEVGELQREVEAGNQTRRKLDELKKVNNKLLHEKRQAEKKAGEVQVAMRETKSALEGRIDELLAEKEGAITAVKTQFMESSKQSGKDKAAYEALVLEKEGLERKLASLTQELADVNNKHHNSRELQNQMENFKREYEELKSKPSDAEQNSGIVPEHAQRAIGELTRERAELQERLVDLQTRYDEVEDMAKKYTHLQKKYEDVCRERDKMSHLAKSLKENLNMASTAQQADNQDKGQLTTVLEEKKQLEQQLQKISDKLLEATTNFSISQSEHIRELQQWKEQCGNMVDLQKYTRLQIDLVDNQRSLRDLQQVLQTKEETSTHVFKHTSEKHVEEVRSLEDQKASLLRKLTSLQEILDSQIDKFKQQYEASEKRNALVVDLYKENADLMDTLYRVEEQKKDAVSRCYRLEDQCNNLRQMLKRLAKVAVT</sequence>
<dbReference type="CDD" id="cd00051">
    <property type="entry name" value="EFh"/>
    <property type="match status" value="1"/>
</dbReference>
<feature type="coiled-coil region" evidence="6">
    <location>
        <begin position="1058"/>
        <end position="1155"/>
    </location>
</feature>
<evidence type="ECO:0000313" key="10">
    <source>
        <dbReference type="Proteomes" id="UP001164746"/>
    </source>
</evidence>
<gene>
    <name evidence="9" type="ORF">MAR_000080</name>
</gene>
<feature type="region of interest" description="Disordered" evidence="7">
    <location>
        <begin position="1"/>
        <end position="53"/>
    </location>
</feature>
<evidence type="ECO:0000256" key="6">
    <source>
        <dbReference type="SAM" id="Coils"/>
    </source>
</evidence>
<evidence type="ECO:0000259" key="8">
    <source>
        <dbReference type="PROSITE" id="PS50222"/>
    </source>
</evidence>
<feature type="coiled-coil region" evidence="6">
    <location>
        <begin position="886"/>
        <end position="1007"/>
    </location>
</feature>
<feature type="domain" description="EF-hand" evidence="8">
    <location>
        <begin position="72"/>
        <end position="107"/>
    </location>
</feature>
<evidence type="ECO:0000256" key="2">
    <source>
        <dbReference type="ARBA" id="ARBA00022490"/>
    </source>
</evidence>
<dbReference type="PROSITE" id="PS50222">
    <property type="entry name" value="EF_HAND_2"/>
    <property type="match status" value="2"/>
</dbReference>
<dbReference type="PANTHER" id="PTHR18905:SF13">
    <property type="entry name" value="NON-CENTROSOMAL MICROTUBULE ARRAY"/>
    <property type="match status" value="1"/>
</dbReference>
<keyword evidence="2" id="KW-0963">Cytoplasm</keyword>
<evidence type="ECO:0000313" key="9">
    <source>
        <dbReference type="EMBL" id="WAR18242.1"/>
    </source>
</evidence>
<evidence type="ECO:0000256" key="5">
    <source>
        <dbReference type="ARBA" id="ARBA00023212"/>
    </source>
</evidence>
<dbReference type="PROSITE" id="PS00018">
    <property type="entry name" value="EF_HAND_1"/>
    <property type="match status" value="1"/>
</dbReference>
<organism evidence="9 10">
    <name type="scientific">Mya arenaria</name>
    <name type="common">Soft-shell clam</name>
    <dbReference type="NCBI Taxonomy" id="6604"/>
    <lineage>
        <taxon>Eukaryota</taxon>
        <taxon>Metazoa</taxon>
        <taxon>Spiralia</taxon>
        <taxon>Lophotrochozoa</taxon>
        <taxon>Mollusca</taxon>
        <taxon>Bivalvia</taxon>
        <taxon>Autobranchia</taxon>
        <taxon>Heteroconchia</taxon>
        <taxon>Euheterodonta</taxon>
        <taxon>Imparidentia</taxon>
        <taxon>Neoheterodontei</taxon>
        <taxon>Myida</taxon>
        <taxon>Myoidea</taxon>
        <taxon>Myidae</taxon>
        <taxon>Mya</taxon>
    </lineage>
</organism>
<evidence type="ECO:0000256" key="1">
    <source>
        <dbReference type="ARBA" id="ARBA00004300"/>
    </source>
</evidence>
<reference evidence="9" key="1">
    <citation type="submission" date="2022-11" db="EMBL/GenBank/DDBJ databases">
        <title>Centuries of genome instability and evolution in soft-shell clam transmissible cancer (bioRxiv).</title>
        <authorList>
            <person name="Hart S.F.M."/>
            <person name="Yonemitsu M.A."/>
            <person name="Giersch R.M."/>
            <person name="Beal B.F."/>
            <person name="Arriagada G."/>
            <person name="Davis B.W."/>
            <person name="Ostrander E.A."/>
            <person name="Goff S.P."/>
            <person name="Metzger M.J."/>
        </authorList>
    </citation>
    <scope>NUCLEOTIDE SEQUENCE</scope>
    <source>
        <strain evidence="9">MELC-2E11</strain>
        <tissue evidence="9">Siphon/mantle</tissue>
    </source>
</reference>
<keyword evidence="5" id="KW-0206">Cytoskeleton</keyword>
<proteinExistence type="predicted"/>
<dbReference type="InterPro" id="IPR011992">
    <property type="entry name" value="EF-hand-dom_pair"/>
</dbReference>
<accession>A0ABY7F9G9</accession>
<keyword evidence="3" id="KW-0597">Phosphoprotein</keyword>
<dbReference type="Proteomes" id="UP001164746">
    <property type="component" value="Chromosome 11"/>
</dbReference>
<dbReference type="Gene3D" id="1.10.238.10">
    <property type="entry name" value="EF-hand"/>
    <property type="match status" value="1"/>
</dbReference>
<feature type="domain" description="EF-hand" evidence="8">
    <location>
        <begin position="109"/>
        <end position="144"/>
    </location>
</feature>